<feature type="compositionally biased region" description="Acidic residues" evidence="2">
    <location>
        <begin position="297"/>
        <end position="306"/>
    </location>
</feature>
<feature type="compositionally biased region" description="Basic and acidic residues" evidence="2">
    <location>
        <begin position="330"/>
        <end position="340"/>
    </location>
</feature>
<dbReference type="PANTHER" id="PTHR28063">
    <property type="entry name" value="RNA POLYMERASE II NUCLEAR LOCALIZATION PROTEIN IWR1"/>
    <property type="match status" value="1"/>
</dbReference>
<gene>
    <name evidence="4" type="ORF">NA57DRAFT_74412</name>
</gene>
<feature type="region of interest" description="Disordered" evidence="2">
    <location>
        <begin position="270"/>
        <end position="306"/>
    </location>
</feature>
<feature type="compositionally biased region" description="Polar residues" evidence="2">
    <location>
        <begin position="156"/>
        <end position="167"/>
    </location>
</feature>
<keyword evidence="5" id="KW-1185">Reference proteome</keyword>
<feature type="domain" description="Transcription factor Iwr1" evidence="3">
    <location>
        <begin position="227"/>
        <end position="301"/>
    </location>
</feature>
<comment type="caution">
    <text evidence="4">The sequence shown here is derived from an EMBL/GenBank/DDBJ whole genome shotgun (WGS) entry which is preliminary data.</text>
</comment>
<evidence type="ECO:0000313" key="4">
    <source>
        <dbReference type="EMBL" id="KAF2100815.1"/>
    </source>
</evidence>
<dbReference type="InterPro" id="IPR040150">
    <property type="entry name" value="Iwr1"/>
</dbReference>
<feature type="region of interest" description="Disordered" evidence="2">
    <location>
        <begin position="103"/>
        <end position="170"/>
    </location>
</feature>
<evidence type="ECO:0000259" key="3">
    <source>
        <dbReference type="Pfam" id="PF08574"/>
    </source>
</evidence>
<dbReference type="OrthoDB" id="6255506at2759"/>
<dbReference type="Proteomes" id="UP000799772">
    <property type="component" value="Unassembled WGS sequence"/>
</dbReference>
<name>A0A9P4IKB4_9PEZI</name>
<dbReference type="Pfam" id="PF08574">
    <property type="entry name" value="Iwr1"/>
    <property type="match status" value="1"/>
</dbReference>
<reference evidence="4" key="1">
    <citation type="journal article" date="2020" name="Stud. Mycol.">
        <title>101 Dothideomycetes genomes: a test case for predicting lifestyles and emergence of pathogens.</title>
        <authorList>
            <person name="Haridas S."/>
            <person name="Albert R."/>
            <person name="Binder M."/>
            <person name="Bloem J."/>
            <person name="Labutti K."/>
            <person name="Salamov A."/>
            <person name="Andreopoulos B."/>
            <person name="Baker S."/>
            <person name="Barry K."/>
            <person name="Bills G."/>
            <person name="Bluhm B."/>
            <person name="Cannon C."/>
            <person name="Castanera R."/>
            <person name="Culley D."/>
            <person name="Daum C."/>
            <person name="Ezra D."/>
            <person name="Gonzalez J."/>
            <person name="Henrissat B."/>
            <person name="Kuo A."/>
            <person name="Liang C."/>
            <person name="Lipzen A."/>
            <person name="Lutzoni F."/>
            <person name="Magnuson J."/>
            <person name="Mondo S."/>
            <person name="Nolan M."/>
            <person name="Ohm R."/>
            <person name="Pangilinan J."/>
            <person name="Park H.-J."/>
            <person name="Ramirez L."/>
            <person name="Alfaro M."/>
            <person name="Sun H."/>
            <person name="Tritt A."/>
            <person name="Yoshinaga Y."/>
            <person name="Zwiers L.-H."/>
            <person name="Turgeon B."/>
            <person name="Goodwin S."/>
            <person name="Spatafora J."/>
            <person name="Crous P."/>
            <person name="Grigoriev I."/>
        </authorList>
    </citation>
    <scope>NUCLEOTIDE SEQUENCE</scope>
    <source>
        <strain evidence="4">CBS 133067</strain>
    </source>
</reference>
<proteinExistence type="inferred from homology"/>
<accession>A0A9P4IKB4</accession>
<dbReference type="AlphaFoldDB" id="A0A9P4IKB4"/>
<evidence type="ECO:0000256" key="1">
    <source>
        <dbReference type="ARBA" id="ARBA00010218"/>
    </source>
</evidence>
<organism evidence="4 5">
    <name type="scientific">Rhizodiscina lignyota</name>
    <dbReference type="NCBI Taxonomy" id="1504668"/>
    <lineage>
        <taxon>Eukaryota</taxon>
        <taxon>Fungi</taxon>
        <taxon>Dikarya</taxon>
        <taxon>Ascomycota</taxon>
        <taxon>Pezizomycotina</taxon>
        <taxon>Dothideomycetes</taxon>
        <taxon>Pleosporomycetidae</taxon>
        <taxon>Aulographales</taxon>
        <taxon>Rhizodiscinaceae</taxon>
        <taxon>Rhizodiscina</taxon>
    </lineage>
</organism>
<dbReference type="GO" id="GO:0006606">
    <property type="term" value="P:protein import into nucleus"/>
    <property type="evidence" value="ECO:0007669"/>
    <property type="project" value="InterPro"/>
</dbReference>
<feature type="region of interest" description="Disordered" evidence="2">
    <location>
        <begin position="45"/>
        <end position="89"/>
    </location>
</feature>
<dbReference type="EMBL" id="ML978124">
    <property type="protein sequence ID" value="KAF2100815.1"/>
    <property type="molecule type" value="Genomic_DNA"/>
</dbReference>
<feature type="region of interest" description="Disordered" evidence="2">
    <location>
        <begin position="320"/>
        <end position="348"/>
    </location>
</feature>
<feature type="compositionally biased region" description="Polar residues" evidence="2">
    <location>
        <begin position="64"/>
        <end position="88"/>
    </location>
</feature>
<dbReference type="InterPro" id="IPR013883">
    <property type="entry name" value="TF_Iwr1_dom"/>
</dbReference>
<evidence type="ECO:0000256" key="2">
    <source>
        <dbReference type="SAM" id="MobiDB-lite"/>
    </source>
</evidence>
<dbReference type="PANTHER" id="PTHR28063:SF1">
    <property type="entry name" value="RNA POLYMERASE II NUCLEAR LOCALIZATION PROTEIN IWR1"/>
    <property type="match status" value="1"/>
</dbReference>
<protein>
    <recommendedName>
        <fullName evidence="3">Transcription factor Iwr1 domain-containing protein</fullName>
    </recommendedName>
</protein>
<comment type="similarity">
    <text evidence="1">Belongs to the IWR1/SLC7A6OS family.</text>
</comment>
<sequence>MAPQQIRVKRKLQLEDEEARTPEVLFLESTQQSQVFVRVGPEQQASQLKRRRFQPVQDVPVPQDNGSTQAVAPSQITITSATSPTSRPDLQKYVLTQAKKRKGSVATFEAHTEPPNKRQHITGNESIVKSPATERETSPPRKRPGKTSAVPKQRAETWSPQVSSTDTDGALPVPNIAHIAISTGPKFKPRTNVIRLKDRAGDAGVAPNSEQVFSSMLTESEDEQEHGYVYDTYILNDTMEIDISTADPANVGILLIREEDEVVWQEYFGERENDSEDEAQRSDDEDSNAEDFYGADYPEDELELDDEYDVDAYQYRRNASDEEEFGWDDAAEHSGDEDLGAHPWRRHW</sequence>
<feature type="compositionally biased region" description="Basic and acidic residues" evidence="2">
    <location>
        <begin position="270"/>
        <end position="282"/>
    </location>
</feature>
<dbReference type="GO" id="GO:0005737">
    <property type="term" value="C:cytoplasm"/>
    <property type="evidence" value="ECO:0007669"/>
    <property type="project" value="TreeGrafter"/>
</dbReference>
<evidence type="ECO:0000313" key="5">
    <source>
        <dbReference type="Proteomes" id="UP000799772"/>
    </source>
</evidence>